<keyword evidence="3" id="KW-1185">Reference proteome</keyword>
<evidence type="ECO:0000313" key="3">
    <source>
        <dbReference type="Proteomes" id="UP000315010"/>
    </source>
</evidence>
<dbReference type="Gene3D" id="2.150.10.10">
    <property type="entry name" value="Serralysin-like metalloprotease, C-terminal"/>
    <property type="match status" value="1"/>
</dbReference>
<dbReference type="GO" id="GO:0016020">
    <property type="term" value="C:membrane"/>
    <property type="evidence" value="ECO:0007669"/>
    <property type="project" value="InterPro"/>
</dbReference>
<dbReference type="GO" id="GO:0004553">
    <property type="term" value="F:hydrolase activity, hydrolyzing O-glycosyl compounds"/>
    <property type="evidence" value="ECO:0007669"/>
    <property type="project" value="InterPro"/>
</dbReference>
<sequence length="2104" mass="214030">MLFEPLEDRMLLDGGGLIIPVSENQLDVIDVDDIGSVSVGPGAVYSLSGGADQALFSLDPTTGILTFTTAPDFEMVADADSDNIYDVQVTLTDAALSSELIDYCVQVENVNETPVAEANGPYTLTLGDDLTLDATGSIDPDASDVLTFDWDLDGDMTVDFTSANATYIASGVSYDGLLDIGVNTITLEVTDAGGLSSTDTATVEAFGTFTFSPLTDGTADAYTLIANGGDLEILDSNTLAVLASAPVAYVLDVEILGSDDNDTFTIDFSGGPIEAPIQYAGGNQTSSPGDVLVLVGGTTTSVEHTFVDESSGSVALAFTASSADVTYSGLEPVIDNLNAADRVFTFTGGAETITLSDDALVGFSRIDSTLGEVVTFANPTNSLTVNAGTGADTFNLVGVDPTMVASVTINGDDGNDDINVQSVLATTPTTVNGNAGNDTIIVGSTTNELDSIVGNLSVQGGSNALIPMATKNVIANGNAVAQTLAVGDTLRINDQGYNAAAQYELDDGSFSRDTTVAVTNYGAIETIVLNAGLAANDIDILDTPDDSNTTVRGQDGVDNVTVTLTGDGSILGVSTKGANDVFEFTNTGVESVSHVFMGDGDDMATQVTSGAGSGIRYDAQAGDDTITIENAGAVSPLPGAQSSSTLVIGSNVALAATDDDAINLYASPVDSFQALYGGIGNDLFTLGSTSNEISGILGSVLVEGGDNELLPTVTKNVIANGNAVAQTLAVGDTLRINDQGYNAAAQYELDDGSFSRDTTVAVTNYGAIETIVLNAGLAANDIDILDTPDDSNTTVRGQDGVDNVTVTLTGDGSILGVSTKGANDVFEFTNTGVESVSHVFMGDGNDMATQVTSGAGSGIRYDAQAGDDTITIENAGAVSPLPGAQSSSTLVIGSNVALAATDDDAINLYASPVDSFQALYGGIGNDLFTLGSTSNEISGILGSVLVEGGDNELVPTVTKNVIANGNAVAQTLAVGDTLRINDQGYNAAAQYELDDGSFSRDTTVAVTNYGAIETIVLNAGLAANDIDILDTPDDSNTTVRGQDGVDNVTVTLTGDGSILGVSTKGANDVFEFTNTGVESVSHVFMGDGDDMATQVTSGAGSGIRYDAQAGDDTITIENAGAVSPLPGAQSSSTLVIGSNVALAATDDDAINLYASPVDSFQALYGGIGNDLFTLGSTSNEISGILGSVLVEGGDETDTLTINDQGHGDNAQYNLDVGTFNRDPMPPSPTPTVANTEFDAIETINLNAGTGNDDINVLDTPANSTVTVDGNLGDDVIDVTGTGVGSSTNILGSDGNDSITVDGSGIQGDVFVDGAAPTPPAATFDVVGRRSPGLVETKSVTIPLADTFFYIDSNAAAGGDYILTPDMVVKAGAPTITYDAVEKVEMKTSRFGDNVTIIDTLDNSLVELVTDDGDDTVEVITTGESSATQIFTGLLASPALPGANSDDDTVIIDTTGGDSLGQPAVVLVNTAAAGVSVAPPADVSAIIQDIDTVEILATGIGAGVSVVTGDATTYAGGDQDLITIGDAVAAPPPIALSGSRSVISVASGPDDDTFEINEVFLETVVDLQGEGGNDVFNLNAAGVDSTGNLIRLNDDPINSPGLDDVAKTRELFIDGGDNGPGTQTVVEGASVVLPNLFMEGSVPNVPIGDAVNVLAGTATGPLDLRYLITGPSQGVLATTEPAVDPSMRSEIGNEVVEPIFVERINIETGSGEDVLTIQGDIPLGVQSTGQLIEFDGGGSDDRIEVLGSSMDDRVTIGPTGGDVEPIQVNDVSYIRVDGNAGDDQISNRTNSISVLNGGDGSDTLLGGGNADALTGGSGVDFLFGNDGDDFLLSDQAFGETATFSDSGEIINGGNQVALIPGDVCIQFGADDVFDCEFLGDGGGTKDVLTWLRAIIVPATAVLFDGSDPRLAPFDPVAATPQTTLSTTEPSSLSPAVFFSLPVSATPLASALPLPLALDVNADGKVTAVDAVQVINLIGNSSNGQAEGNDADAAQRNAADVNFDGNVTPLDALLIINELSRTSPALVPVASEQIELLRASEGVDRLASLDDGPATIASNIEGIAIASSDTTLSWAEAVDQVIQQEAENDAEDESGEAAAIDLLWEM</sequence>
<accession>A0A5C5Z885</accession>
<protein>
    <submittedName>
        <fullName evidence="2">Dockerin type I repeat protein</fullName>
    </submittedName>
</protein>
<dbReference type="EMBL" id="SJPJ01000001">
    <property type="protein sequence ID" value="TWT83296.1"/>
    <property type="molecule type" value="Genomic_DNA"/>
</dbReference>
<organism evidence="2 3">
    <name type="scientific">Novipirellula herctigrandis</name>
    <dbReference type="NCBI Taxonomy" id="2527986"/>
    <lineage>
        <taxon>Bacteria</taxon>
        <taxon>Pseudomonadati</taxon>
        <taxon>Planctomycetota</taxon>
        <taxon>Planctomycetia</taxon>
        <taxon>Pirellulales</taxon>
        <taxon>Pirellulaceae</taxon>
        <taxon>Novipirellula</taxon>
    </lineage>
</organism>
<dbReference type="Proteomes" id="UP000315010">
    <property type="component" value="Unassembled WGS sequence"/>
</dbReference>
<dbReference type="GO" id="GO:0005509">
    <property type="term" value="F:calcium ion binding"/>
    <property type="evidence" value="ECO:0007669"/>
    <property type="project" value="InterPro"/>
</dbReference>
<dbReference type="Gene3D" id="2.60.40.60">
    <property type="entry name" value="Cadherins"/>
    <property type="match status" value="1"/>
</dbReference>
<dbReference type="CDD" id="cd11304">
    <property type="entry name" value="Cadherin_repeat"/>
    <property type="match status" value="1"/>
</dbReference>
<dbReference type="SUPFAM" id="SSF63446">
    <property type="entry name" value="Type I dockerin domain"/>
    <property type="match status" value="1"/>
</dbReference>
<feature type="domain" description="Cadherin" evidence="1">
    <location>
        <begin position="16"/>
        <end position="123"/>
    </location>
</feature>
<reference evidence="2 3" key="1">
    <citation type="submission" date="2019-02" db="EMBL/GenBank/DDBJ databases">
        <title>Deep-cultivation of Planctomycetes and their phenomic and genomic characterization uncovers novel biology.</title>
        <authorList>
            <person name="Wiegand S."/>
            <person name="Jogler M."/>
            <person name="Boedeker C."/>
            <person name="Pinto D."/>
            <person name="Vollmers J."/>
            <person name="Rivas-Marin E."/>
            <person name="Kohn T."/>
            <person name="Peeters S.H."/>
            <person name="Heuer A."/>
            <person name="Rast P."/>
            <person name="Oberbeckmann S."/>
            <person name="Bunk B."/>
            <person name="Jeske O."/>
            <person name="Meyerdierks A."/>
            <person name="Storesund J.E."/>
            <person name="Kallscheuer N."/>
            <person name="Luecker S."/>
            <person name="Lage O.M."/>
            <person name="Pohl T."/>
            <person name="Merkel B.J."/>
            <person name="Hornburger P."/>
            <person name="Mueller R.-W."/>
            <person name="Bruemmer F."/>
            <person name="Labrenz M."/>
            <person name="Spormann A.M."/>
            <person name="Op Den Camp H."/>
            <person name="Overmann J."/>
            <person name="Amann R."/>
            <person name="Jetten M.S.M."/>
            <person name="Mascher T."/>
            <person name="Medema M.H."/>
            <person name="Devos D.P."/>
            <person name="Kaster A.-K."/>
            <person name="Ovreas L."/>
            <person name="Rohde M."/>
            <person name="Galperin M.Y."/>
            <person name="Jogler C."/>
        </authorList>
    </citation>
    <scope>NUCLEOTIDE SEQUENCE [LARGE SCALE GENOMIC DNA]</scope>
    <source>
        <strain evidence="2 3">CA13</strain>
    </source>
</reference>
<dbReference type="CDD" id="cd14256">
    <property type="entry name" value="Dockerin_I"/>
    <property type="match status" value="1"/>
</dbReference>
<dbReference type="Pfam" id="PF00404">
    <property type="entry name" value="Dockerin_1"/>
    <property type="match status" value="1"/>
</dbReference>
<dbReference type="PRINTS" id="PR00313">
    <property type="entry name" value="CABNDNGRPT"/>
</dbReference>
<dbReference type="Gene3D" id="1.10.1330.10">
    <property type="entry name" value="Dockerin domain"/>
    <property type="match status" value="1"/>
</dbReference>
<dbReference type="Gene3D" id="2.60.40.10">
    <property type="entry name" value="Immunoglobulins"/>
    <property type="match status" value="1"/>
</dbReference>
<dbReference type="InterPro" id="IPR013783">
    <property type="entry name" value="Ig-like_fold"/>
</dbReference>
<dbReference type="SUPFAM" id="SSF49313">
    <property type="entry name" value="Cadherin-like"/>
    <property type="match status" value="1"/>
</dbReference>
<comment type="caution">
    <text evidence="2">The sequence shown here is derived from an EMBL/GenBank/DDBJ whole genome shotgun (WGS) entry which is preliminary data.</text>
</comment>
<evidence type="ECO:0000313" key="2">
    <source>
        <dbReference type="EMBL" id="TWT83296.1"/>
    </source>
</evidence>
<dbReference type="InterPro" id="IPR002126">
    <property type="entry name" value="Cadherin-like_dom"/>
</dbReference>
<name>A0A5C5Z885_9BACT</name>
<evidence type="ECO:0000259" key="1">
    <source>
        <dbReference type="PROSITE" id="PS50268"/>
    </source>
</evidence>
<dbReference type="InterPro" id="IPR015919">
    <property type="entry name" value="Cadherin-like_sf"/>
</dbReference>
<dbReference type="SUPFAM" id="SSF51120">
    <property type="entry name" value="beta-Roll"/>
    <property type="match status" value="1"/>
</dbReference>
<dbReference type="GO" id="GO:0000272">
    <property type="term" value="P:polysaccharide catabolic process"/>
    <property type="evidence" value="ECO:0007669"/>
    <property type="project" value="InterPro"/>
</dbReference>
<dbReference type="InterPro" id="IPR011049">
    <property type="entry name" value="Serralysin-like_metalloprot_C"/>
</dbReference>
<dbReference type="InterPro" id="IPR036439">
    <property type="entry name" value="Dockerin_dom_sf"/>
</dbReference>
<dbReference type="PROSITE" id="PS50268">
    <property type="entry name" value="CADHERIN_2"/>
    <property type="match status" value="1"/>
</dbReference>
<dbReference type="InterPro" id="IPR002105">
    <property type="entry name" value="Dockerin_1_rpt"/>
</dbReference>
<gene>
    <name evidence="2" type="ORF">CA13_47610</name>
</gene>
<dbReference type="GO" id="GO:0007156">
    <property type="term" value="P:homophilic cell adhesion via plasma membrane adhesion molecules"/>
    <property type="evidence" value="ECO:0007669"/>
    <property type="project" value="InterPro"/>
</dbReference>
<proteinExistence type="predicted"/>